<keyword evidence="2" id="KW-1185">Reference proteome</keyword>
<name>A0AAW8HF66_9ENTR</name>
<evidence type="ECO:0000313" key="2">
    <source>
        <dbReference type="Proteomes" id="UP001225042"/>
    </source>
</evidence>
<gene>
    <name evidence="1" type="ORF">RBJ67_25915</name>
</gene>
<dbReference type="AlphaFoldDB" id="A0AAW8HF66"/>
<organism evidence="1 2">
    <name type="scientific">Enterobacter soli</name>
    <dbReference type="NCBI Taxonomy" id="885040"/>
    <lineage>
        <taxon>Bacteria</taxon>
        <taxon>Pseudomonadati</taxon>
        <taxon>Pseudomonadota</taxon>
        <taxon>Gammaproteobacteria</taxon>
        <taxon>Enterobacterales</taxon>
        <taxon>Enterobacteriaceae</taxon>
        <taxon>Enterobacter</taxon>
    </lineage>
</organism>
<accession>A0AAW8HF66</accession>
<dbReference type="EMBL" id="JAVDKS010000022">
    <property type="protein sequence ID" value="MDQ2259570.1"/>
    <property type="molecule type" value="Genomic_DNA"/>
</dbReference>
<reference evidence="1 2" key="1">
    <citation type="submission" date="2023-08" db="EMBL/GenBank/DDBJ databases">
        <authorList>
            <person name="Dale J."/>
        </authorList>
    </citation>
    <scope>NUCLEOTIDE SEQUENCE [LARGE SCALE GENOMIC DNA]</scope>
    <source>
        <strain evidence="1 2">2023EL-00788</strain>
    </source>
</reference>
<comment type="caution">
    <text evidence="1">The sequence shown here is derived from an EMBL/GenBank/DDBJ whole genome shotgun (WGS) entry which is preliminary data.</text>
</comment>
<protein>
    <submittedName>
        <fullName evidence="1">Uncharacterized protein</fullName>
    </submittedName>
</protein>
<evidence type="ECO:0000313" key="1">
    <source>
        <dbReference type="EMBL" id="MDQ2259570.1"/>
    </source>
</evidence>
<dbReference type="Proteomes" id="UP001225042">
    <property type="component" value="Unassembled WGS sequence"/>
</dbReference>
<proteinExistence type="predicted"/>
<sequence>MGFFDNNTLTGNIARIQEMKQGKAGNKKISDTFKKEGMELEPHHIKALCEAVPQLKKKVLRKKTAQAVITECAASSTERSSGGDFVPEGT</sequence>
<dbReference type="RefSeq" id="WP_045336777.1">
    <property type="nucleotide sequence ID" value="NZ_JAVDKS010000022.1"/>
</dbReference>